<dbReference type="Gene3D" id="2.40.10.120">
    <property type="match status" value="1"/>
</dbReference>
<evidence type="ECO:0000256" key="8">
    <source>
        <dbReference type="ARBA" id="ARBA00022825"/>
    </source>
</evidence>
<dbReference type="InterPro" id="IPR001478">
    <property type="entry name" value="PDZ"/>
</dbReference>
<evidence type="ECO:0000256" key="3">
    <source>
        <dbReference type="ARBA" id="ARBA00022670"/>
    </source>
</evidence>
<dbReference type="InterPro" id="IPR036034">
    <property type="entry name" value="PDZ_sf"/>
</dbReference>
<evidence type="ECO:0000256" key="9">
    <source>
        <dbReference type="PIRSR" id="PIRSR611782-1"/>
    </source>
</evidence>
<feature type="chain" id="PRO_5043318789" evidence="11">
    <location>
        <begin position="27"/>
        <end position="455"/>
    </location>
</feature>
<evidence type="ECO:0000313" key="13">
    <source>
        <dbReference type="EMBL" id="MBD8525490.1"/>
    </source>
</evidence>
<dbReference type="InterPro" id="IPR009003">
    <property type="entry name" value="Peptidase_S1_PA"/>
</dbReference>
<feature type="active site" description="Charge relay system" evidence="9">
    <location>
        <position position="212"/>
    </location>
</feature>
<evidence type="ECO:0000256" key="2">
    <source>
        <dbReference type="ARBA" id="ARBA00010541"/>
    </source>
</evidence>
<dbReference type="InterPro" id="IPR041489">
    <property type="entry name" value="PDZ_6"/>
</dbReference>
<dbReference type="NCBIfam" id="TIGR02037">
    <property type="entry name" value="degP_htrA_DO"/>
    <property type="match status" value="1"/>
</dbReference>
<keyword evidence="8" id="KW-0720">Serine protease</keyword>
<comment type="caution">
    <text evidence="13">The sequence shown here is derived from an EMBL/GenBank/DDBJ whole genome shotgun (WGS) entry which is preliminary data.</text>
</comment>
<feature type="binding site" evidence="10">
    <location>
        <position position="108"/>
    </location>
    <ligand>
        <name>substrate</name>
    </ligand>
</feature>
<dbReference type="AlphaFoldDB" id="A0AAW3ZKP0"/>
<keyword evidence="7" id="KW-0378">Hydrolase</keyword>
<sequence length="455" mass="48830">MSGLQSVLLRSVIALAWLLFGVCASAALPAEVDGQPLPSLAPMLERVTPAVVNIHSRTRVRVRNPLADDPFFRHFFGLPAMPQERVQQSLGSGVIVDAEQGLVLTNNHVVEGADDIQVTLADGRTLSAEFVGSDPDTDVALVRVPAERLSAVRWSDQHSLRVGDFVVAVGNPFGLGQTVTSGIVSALGRQGLSGLGYQNFIQTDASINPGNSGGALVNLRGELVGINTAIYSPSGGNVGIGFAIPIELAREVMRQLLAFGEVRRGSLGIQTQDIDAAMAQWLELKDRRGAVITRVQEDSPADRAGLKPGDVVVRLGDSVISDRQALHNAEGLLPVERPVQLEILREGQRQRLQVVVQAKASSLSGESLDARLAGSKLVELPERLRQRGVRGVRVDQVAEGSRAALNGLREGDLIVALNRREFEDLDALRKDLQRPPRQLLLTVVRGRGALLLLAE</sequence>
<evidence type="ECO:0000256" key="10">
    <source>
        <dbReference type="PIRSR" id="PIRSR611782-2"/>
    </source>
</evidence>
<dbReference type="FunFam" id="2.40.10.10:FF:000001">
    <property type="entry name" value="Periplasmic serine protease DegS"/>
    <property type="match status" value="1"/>
</dbReference>
<evidence type="ECO:0000259" key="12">
    <source>
        <dbReference type="PROSITE" id="PS50106"/>
    </source>
</evidence>
<keyword evidence="3" id="KW-0645">Protease</keyword>
<dbReference type="SUPFAM" id="SSF50156">
    <property type="entry name" value="PDZ domain-like"/>
    <property type="match status" value="2"/>
</dbReference>
<name>A0AAW3ZKP0_9GAMM</name>
<feature type="domain" description="PDZ" evidence="12">
    <location>
        <begin position="353"/>
        <end position="447"/>
    </location>
</feature>
<dbReference type="Pfam" id="PF13180">
    <property type="entry name" value="PDZ_2"/>
    <property type="match status" value="1"/>
</dbReference>
<accession>A0AAW3ZKP0</accession>
<keyword evidence="6" id="KW-0574">Periplasm</keyword>
<dbReference type="SMART" id="SM00228">
    <property type="entry name" value="PDZ"/>
    <property type="match status" value="2"/>
</dbReference>
<dbReference type="GO" id="GO:0042597">
    <property type="term" value="C:periplasmic space"/>
    <property type="evidence" value="ECO:0007669"/>
    <property type="project" value="UniProtKB-SubCell"/>
</dbReference>
<protein>
    <submittedName>
        <fullName evidence="13">DegQ family serine endoprotease</fullName>
    </submittedName>
</protein>
<evidence type="ECO:0000256" key="6">
    <source>
        <dbReference type="ARBA" id="ARBA00022764"/>
    </source>
</evidence>
<dbReference type="Proteomes" id="UP000613768">
    <property type="component" value="Unassembled WGS sequence"/>
</dbReference>
<gene>
    <name evidence="13" type="ORF">IFO71_07010</name>
</gene>
<dbReference type="InterPro" id="IPR001940">
    <property type="entry name" value="Peptidase_S1C"/>
</dbReference>
<organism evidence="13 14">
    <name type="scientific">Pseudomarimonas arenosa</name>
    <dbReference type="NCBI Taxonomy" id="2774145"/>
    <lineage>
        <taxon>Bacteria</taxon>
        <taxon>Pseudomonadati</taxon>
        <taxon>Pseudomonadota</taxon>
        <taxon>Gammaproteobacteria</taxon>
        <taxon>Lysobacterales</taxon>
        <taxon>Lysobacteraceae</taxon>
        <taxon>Pseudomarimonas</taxon>
    </lineage>
</organism>
<dbReference type="GO" id="GO:0004252">
    <property type="term" value="F:serine-type endopeptidase activity"/>
    <property type="evidence" value="ECO:0007669"/>
    <property type="project" value="InterPro"/>
</dbReference>
<feature type="binding site" evidence="10">
    <location>
        <position position="138"/>
    </location>
    <ligand>
        <name>substrate</name>
    </ligand>
</feature>
<dbReference type="InterPro" id="IPR011782">
    <property type="entry name" value="Pept_S1C_Do"/>
</dbReference>
<feature type="signal peptide" evidence="11">
    <location>
        <begin position="1"/>
        <end position="26"/>
    </location>
</feature>
<dbReference type="PROSITE" id="PS50106">
    <property type="entry name" value="PDZ"/>
    <property type="match status" value="2"/>
</dbReference>
<comment type="subcellular location">
    <subcellularLocation>
        <location evidence="1">Periplasm</location>
    </subcellularLocation>
</comment>
<keyword evidence="5" id="KW-0677">Repeat</keyword>
<dbReference type="Gene3D" id="2.30.42.10">
    <property type="match status" value="2"/>
</dbReference>
<evidence type="ECO:0000256" key="11">
    <source>
        <dbReference type="SAM" id="SignalP"/>
    </source>
</evidence>
<dbReference type="Pfam" id="PF13365">
    <property type="entry name" value="Trypsin_2"/>
    <property type="match status" value="1"/>
</dbReference>
<feature type="active site" description="Charge relay system" evidence="9">
    <location>
        <position position="108"/>
    </location>
</feature>
<keyword evidence="4 11" id="KW-0732">Signal</keyword>
<dbReference type="SUPFAM" id="SSF50494">
    <property type="entry name" value="Trypsin-like serine proteases"/>
    <property type="match status" value="1"/>
</dbReference>
<dbReference type="Pfam" id="PF17820">
    <property type="entry name" value="PDZ_6"/>
    <property type="match status" value="1"/>
</dbReference>
<dbReference type="PANTHER" id="PTHR22939">
    <property type="entry name" value="SERINE PROTEASE FAMILY S1C HTRA-RELATED"/>
    <property type="match status" value="1"/>
</dbReference>
<dbReference type="PANTHER" id="PTHR22939:SF129">
    <property type="entry name" value="SERINE PROTEASE HTRA2, MITOCHONDRIAL"/>
    <property type="match status" value="1"/>
</dbReference>
<evidence type="ECO:0000256" key="1">
    <source>
        <dbReference type="ARBA" id="ARBA00004418"/>
    </source>
</evidence>
<feature type="binding site" evidence="10">
    <location>
        <begin position="210"/>
        <end position="212"/>
    </location>
    <ligand>
        <name>substrate</name>
    </ligand>
</feature>
<proteinExistence type="inferred from homology"/>
<keyword evidence="14" id="KW-1185">Reference proteome</keyword>
<dbReference type="EMBL" id="JACYTR010000009">
    <property type="protein sequence ID" value="MBD8525490.1"/>
    <property type="molecule type" value="Genomic_DNA"/>
</dbReference>
<feature type="active site" description="Charge relay system" evidence="9">
    <location>
        <position position="138"/>
    </location>
</feature>
<evidence type="ECO:0000256" key="4">
    <source>
        <dbReference type="ARBA" id="ARBA00022729"/>
    </source>
</evidence>
<dbReference type="RefSeq" id="WP_192028829.1">
    <property type="nucleotide sequence ID" value="NZ_JACYTR010000009.1"/>
</dbReference>
<evidence type="ECO:0000256" key="5">
    <source>
        <dbReference type="ARBA" id="ARBA00022737"/>
    </source>
</evidence>
<evidence type="ECO:0000256" key="7">
    <source>
        <dbReference type="ARBA" id="ARBA00022801"/>
    </source>
</evidence>
<feature type="domain" description="PDZ" evidence="12">
    <location>
        <begin position="256"/>
        <end position="347"/>
    </location>
</feature>
<dbReference type="PRINTS" id="PR00834">
    <property type="entry name" value="PROTEASES2C"/>
</dbReference>
<reference evidence="13 14" key="1">
    <citation type="submission" date="2020-09" db="EMBL/GenBank/DDBJ databases">
        <title>Pseudoxanthomonas sp. CAU 1598 isolated from sand of Yaerae Beach.</title>
        <authorList>
            <person name="Kim W."/>
        </authorList>
    </citation>
    <scope>NUCLEOTIDE SEQUENCE [LARGE SCALE GENOMIC DNA]</scope>
    <source>
        <strain evidence="13 14">CAU 1598</strain>
    </source>
</reference>
<dbReference type="GO" id="GO:0006515">
    <property type="term" value="P:protein quality control for misfolded or incompletely synthesized proteins"/>
    <property type="evidence" value="ECO:0007669"/>
    <property type="project" value="TreeGrafter"/>
</dbReference>
<evidence type="ECO:0000313" key="14">
    <source>
        <dbReference type="Proteomes" id="UP000613768"/>
    </source>
</evidence>
<comment type="similarity">
    <text evidence="2">Belongs to the peptidase S1C family.</text>
</comment>